<dbReference type="Gene3D" id="3.40.50.300">
    <property type="entry name" value="P-loop containing nucleotide triphosphate hydrolases"/>
    <property type="match status" value="1"/>
</dbReference>
<comment type="similarity">
    <text evidence="1">Belongs to the ABC transporter superfamily.</text>
</comment>
<dbReference type="OrthoDB" id="9801987at2"/>
<reference evidence="6 7" key="1">
    <citation type="journal article" date="2011" name="Stand. Genomic Sci.">
        <title>Complete genome sequence of Weeksella virosa type strain (9751).</title>
        <authorList>
            <person name="Lang E."/>
            <person name="Teshima H."/>
            <person name="Lucas S."/>
            <person name="Lapidus A."/>
            <person name="Hammon N."/>
            <person name="Deshpande S."/>
            <person name="Nolan M."/>
            <person name="Cheng J.F."/>
            <person name="Pitluck S."/>
            <person name="Liolios K."/>
            <person name="Pagani I."/>
            <person name="Mikhailova N."/>
            <person name="Ivanova N."/>
            <person name="Mavromatis K."/>
            <person name="Pati A."/>
            <person name="Tapia R."/>
            <person name="Han C."/>
            <person name="Goodwin L."/>
            <person name="Chen A."/>
            <person name="Palaniappan K."/>
            <person name="Land M."/>
            <person name="Hauser L."/>
            <person name="Chang Y.J."/>
            <person name="Jeffries C.D."/>
            <person name="Brambilla E.M."/>
            <person name="Kopitz M."/>
            <person name="Rohde M."/>
            <person name="Goker M."/>
            <person name="Tindall B.J."/>
            <person name="Detter J.C."/>
            <person name="Woyke T."/>
            <person name="Bristow J."/>
            <person name="Eisen J.A."/>
            <person name="Markowitz V."/>
            <person name="Hugenholtz P."/>
            <person name="Klenk H.P."/>
            <person name="Kyrpides N.C."/>
        </authorList>
    </citation>
    <scope>NUCLEOTIDE SEQUENCE [LARGE SCALE GENOMIC DNA]</scope>
    <source>
        <strain evidence="7">ATCC 43766 / DSM 16922 / JCM 21250 / NBRC 16016 / NCTC 11634 / CL345/78</strain>
    </source>
</reference>
<evidence type="ECO:0000256" key="3">
    <source>
        <dbReference type="ARBA" id="ARBA00022741"/>
    </source>
</evidence>
<dbReference type="STRING" id="865938.Weevi_1600"/>
<dbReference type="SUPFAM" id="SSF52540">
    <property type="entry name" value="P-loop containing nucleoside triphosphate hydrolases"/>
    <property type="match status" value="1"/>
</dbReference>
<gene>
    <name evidence="6" type="ordered locus">Weevi_1600</name>
</gene>
<accession>F0NZF3</accession>
<evidence type="ECO:0000256" key="4">
    <source>
        <dbReference type="ARBA" id="ARBA00022840"/>
    </source>
</evidence>
<dbReference type="InterPro" id="IPR027417">
    <property type="entry name" value="P-loop_NTPase"/>
</dbReference>
<dbReference type="KEGG" id="wvi:Weevi_1600"/>
<evidence type="ECO:0000313" key="7">
    <source>
        <dbReference type="Proteomes" id="UP000008641"/>
    </source>
</evidence>
<dbReference type="AlphaFoldDB" id="F0NZF3"/>
<dbReference type="GO" id="GO:0005524">
    <property type="term" value="F:ATP binding"/>
    <property type="evidence" value="ECO:0007669"/>
    <property type="project" value="UniProtKB-KW"/>
</dbReference>
<protein>
    <submittedName>
        <fullName evidence="6">ABC transporter related protein</fullName>
    </submittedName>
</protein>
<dbReference type="InterPro" id="IPR017871">
    <property type="entry name" value="ABC_transporter-like_CS"/>
</dbReference>
<keyword evidence="3" id="KW-0547">Nucleotide-binding</keyword>
<dbReference type="HOGENOM" id="CLU_000604_1_2_10"/>
<evidence type="ECO:0000259" key="5">
    <source>
        <dbReference type="PROSITE" id="PS50893"/>
    </source>
</evidence>
<organism evidence="6 7">
    <name type="scientific">Weeksella virosa (strain ATCC 43766 / DSM 16922 / JCM 21250 / CCUG 30538 / CDC 9751 / IAM 14551 / NBRC 16016 / NCTC 11634 / CL345/78)</name>
    <dbReference type="NCBI Taxonomy" id="865938"/>
    <lineage>
        <taxon>Bacteria</taxon>
        <taxon>Pseudomonadati</taxon>
        <taxon>Bacteroidota</taxon>
        <taxon>Flavobacteriia</taxon>
        <taxon>Flavobacteriales</taxon>
        <taxon>Weeksellaceae</taxon>
        <taxon>Weeksella</taxon>
    </lineage>
</organism>
<dbReference type="PANTHER" id="PTHR43335:SF2">
    <property type="entry name" value="ABC TRANSPORTER, ATP-BINDING PROTEIN"/>
    <property type="match status" value="1"/>
</dbReference>
<keyword evidence="2" id="KW-0813">Transport</keyword>
<evidence type="ECO:0000313" key="6">
    <source>
        <dbReference type="EMBL" id="ADX68300.1"/>
    </source>
</evidence>
<dbReference type="SMART" id="SM00382">
    <property type="entry name" value="AAA"/>
    <property type="match status" value="1"/>
</dbReference>
<evidence type="ECO:0000256" key="1">
    <source>
        <dbReference type="ARBA" id="ARBA00005417"/>
    </source>
</evidence>
<dbReference type="Proteomes" id="UP000008641">
    <property type="component" value="Chromosome"/>
</dbReference>
<dbReference type="RefSeq" id="WP_013598689.1">
    <property type="nucleotide sequence ID" value="NC_015144.1"/>
</dbReference>
<dbReference type="InterPro" id="IPR003439">
    <property type="entry name" value="ABC_transporter-like_ATP-bd"/>
</dbReference>
<dbReference type="EMBL" id="CP002455">
    <property type="protein sequence ID" value="ADX68300.1"/>
    <property type="molecule type" value="Genomic_DNA"/>
</dbReference>
<keyword evidence="4" id="KW-0067">ATP-binding</keyword>
<reference evidence="7" key="2">
    <citation type="journal article" date="2011" name="Stand. Genomic Sci.">
        <title>Complete genome sequence of Weeksella virosa type strain (9751T).</title>
        <authorList>
            <person name="Lang E."/>
            <person name="Teshima H."/>
            <person name="Lucas S."/>
            <person name="Lapidus A."/>
            <person name="Hammon N."/>
            <person name="Deshpande S."/>
            <person name="Nolan M."/>
            <person name="Cheng J."/>
            <person name="Pitluck S."/>
            <person name="Liolios K."/>
            <person name="Pagani I."/>
            <person name="Mikhailova N."/>
            <person name="Ivanova N."/>
            <person name="Mavromatis K."/>
            <person name="Pati A."/>
            <person name="Tapia R."/>
            <person name="Han C."/>
            <person name="Goodwin L."/>
            <person name="Chen A."/>
            <person name="Palaniappan K."/>
            <person name="Land M."/>
            <person name="Hauser L."/>
            <person name="Chang Y."/>
            <person name="Jeffries C."/>
            <person name="Brambilla E."/>
            <person name="Kopitz M."/>
            <person name="Rohde M."/>
            <person name="Goker M."/>
            <person name="Tindall B."/>
            <person name="Detter J."/>
            <person name="Woyke T."/>
            <person name="Bristow J."/>
            <person name="Eisen J."/>
            <person name="Markowitz V."/>
            <person name="Hugenholtz P."/>
            <person name="Klenk H."/>
            <person name="Kyrpides N."/>
        </authorList>
    </citation>
    <scope>NUCLEOTIDE SEQUENCE [LARGE SCALE GENOMIC DNA]</scope>
    <source>
        <strain evidence="7">ATCC 43766 / DSM 16922 / JCM 21250 / NBRC 16016 / NCTC 11634 / CL345/78</strain>
    </source>
</reference>
<dbReference type="Pfam" id="PF00005">
    <property type="entry name" value="ABC_tran"/>
    <property type="match status" value="1"/>
</dbReference>
<dbReference type="PROSITE" id="PS00211">
    <property type="entry name" value="ABC_TRANSPORTER_1"/>
    <property type="match status" value="1"/>
</dbReference>
<dbReference type="InterPro" id="IPR003593">
    <property type="entry name" value="AAA+_ATPase"/>
</dbReference>
<proteinExistence type="inferred from homology"/>
<keyword evidence="7" id="KW-1185">Reference proteome</keyword>
<sequence>MQKVLEINQLSKRFGSLLAVDNVSFTVEKGNVYGLLGPNGSGKSTILGMILKVINPTSGSYRWFELAEQPQTLKKVGAIIESPKFYPYLSAQKNLEIVANIKEVSYQEIDKKLALVGLLDRKKDKFEHFSLGMKQRLAIAAALLDDPLMLILDEPTNGLDPEGIIQIREIIQKIAATGTTILLASHLLDEVEKVCSHVVVLNKGKVLYAGLVEEMNPNFGYIEISSSDLDVLENFLHKLPYFSTITRKKSILVAVLKEAVPVEKINKKAFEQGIVLSHLTMNKERLEDHFLQLIHKNKE</sequence>
<evidence type="ECO:0000256" key="2">
    <source>
        <dbReference type="ARBA" id="ARBA00022448"/>
    </source>
</evidence>
<name>F0NZF3_WEEVC</name>
<dbReference type="PROSITE" id="PS50893">
    <property type="entry name" value="ABC_TRANSPORTER_2"/>
    <property type="match status" value="1"/>
</dbReference>
<dbReference type="GO" id="GO:0016887">
    <property type="term" value="F:ATP hydrolysis activity"/>
    <property type="evidence" value="ECO:0007669"/>
    <property type="project" value="InterPro"/>
</dbReference>
<dbReference type="eggNOG" id="COG1131">
    <property type="taxonomic scope" value="Bacteria"/>
</dbReference>
<feature type="domain" description="ABC transporter" evidence="5">
    <location>
        <begin position="5"/>
        <end position="228"/>
    </location>
</feature>
<dbReference type="PANTHER" id="PTHR43335">
    <property type="entry name" value="ABC TRANSPORTER, ATP-BINDING PROTEIN"/>
    <property type="match status" value="1"/>
</dbReference>